<evidence type="ECO:0000256" key="3">
    <source>
        <dbReference type="ARBA" id="ARBA00023319"/>
    </source>
</evidence>
<evidence type="ECO:0000256" key="1">
    <source>
        <dbReference type="ARBA" id="ARBA00004370"/>
    </source>
</evidence>
<dbReference type="GO" id="GO:0050852">
    <property type="term" value="P:T cell receptor signaling pathway"/>
    <property type="evidence" value="ECO:0007669"/>
    <property type="project" value="TreeGrafter"/>
</dbReference>
<reference evidence="6 7" key="1">
    <citation type="submission" date="2019-02" db="EMBL/GenBank/DDBJ databases">
        <title>Opniocepnalus argus genome.</title>
        <authorList>
            <person name="Zhou C."/>
            <person name="Xiao S."/>
        </authorList>
    </citation>
    <scope>NUCLEOTIDE SEQUENCE [LARGE SCALE GENOMIC DNA]</scope>
    <source>
        <strain evidence="6">OARG1902GOOAL</strain>
        <tissue evidence="6">Muscle</tissue>
    </source>
</reference>
<dbReference type="InterPro" id="IPR007110">
    <property type="entry name" value="Ig-like_dom"/>
</dbReference>
<reference evidence="7" key="2">
    <citation type="submission" date="2019-02" db="EMBL/GenBank/DDBJ databases">
        <title>Opniocepnalus argus Var Kimnra genome.</title>
        <authorList>
            <person name="Zhou C."/>
            <person name="Xiao S."/>
        </authorList>
    </citation>
    <scope>NUCLEOTIDE SEQUENCE [LARGE SCALE GENOMIC DNA]</scope>
</reference>
<dbReference type="Proteomes" id="UP000503349">
    <property type="component" value="Chromosome 13"/>
</dbReference>
<feature type="domain" description="Ig-like" evidence="5">
    <location>
        <begin position="23"/>
        <end position="130"/>
    </location>
</feature>
<dbReference type="GO" id="GO:0001817">
    <property type="term" value="P:regulation of cytokine production"/>
    <property type="evidence" value="ECO:0007669"/>
    <property type="project" value="TreeGrafter"/>
</dbReference>
<dbReference type="SMART" id="SM00409">
    <property type="entry name" value="IG"/>
    <property type="match status" value="1"/>
</dbReference>
<dbReference type="InterPro" id="IPR013783">
    <property type="entry name" value="Ig-like_fold"/>
</dbReference>
<dbReference type="PROSITE" id="PS50835">
    <property type="entry name" value="IG_LIKE"/>
    <property type="match status" value="1"/>
</dbReference>
<name>A0A6G1Q6G7_CHAAH</name>
<dbReference type="InterPro" id="IPR050504">
    <property type="entry name" value="IgSF_BTN/MOG"/>
</dbReference>
<accession>A0A6G1Q6G7</accession>
<keyword evidence="2" id="KW-0472">Membrane</keyword>
<evidence type="ECO:0000313" key="7">
    <source>
        <dbReference type="Proteomes" id="UP000503349"/>
    </source>
</evidence>
<sequence length="177" mass="20560">MTSLTCRTSLAFFTCFWIFVLAPKVEKNITADHGQDITLPCQDPSYTNLIALEWTRPQLDPKYVFIFYRHWWFKLETQHSSFKHRTKLKDKQMKDGDVSLILENVKLNDTGKYECHVMLSRANHSERIINLRVNLAPVSGPSVSLLTIFCHIMATCPYFICTLLTVSIYCQKPTGWH</sequence>
<gene>
    <name evidence="6" type="ORF">EXN66_Car013911</name>
</gene>
<protein>
    <submittedName>
        <fullName evidence="6">Programmed cell death 1 ligand 1</fullName>
    </submittedName>
</protein>
<keyword evidence="7" id="KW-1185">Reference proteome</keyword>
<dbReference type="PANTHER" id="PTHR24100">
    <property type="entry name" value="BUTYROPHILIN"/>
    <property type="match status" value="1"/>
</dbReference>
<dbReference type="InterPro" id="IPR013106">
    <property type="entry name" value="Ig_V-set"/>
</dbReference>
<comment type="subcellular location">
    <subcellularLocation>
        <location evidence="1">Membrane</location>
    </subcellularLocation>
</comment>
<evidence type="ECO:0000313" key="6">
    <source>
        <dbReference type="EMBL" id="KAF3698230.1"/>
    </source>
</evidence>
<keyword evidence="4" id="KW-0732">Signal</keyword>
<dbReference type="Gene3D" id="2.60.40.10">
    <property type="entry name" value="Immunoglobulins"/>
    <property type="match status" value="1"/>
</dbReference>
<proteinExistence type="predicted"/>
<evidence type="ECO:0000256" key="2">
    <source>
        <dbReference type="ARBA" id="ARBA00023136"/>
    </source>
</evidence>
<feature type="signal peptide" evidence="4">
    <location>
        <begin position="1"/>
        <end position="27"/>
    </location>
</feature>
<evidence type="ECO:0000256" key="4">
    <source>
        <dbReference type="SAM" id="SignalP"/>
    </source>
</evidence>
<dbReference type="GO" id="GO:0005102">
    <property type="term" value="F:signaling receptor binding"/>
    <property type="evidence" value="ECO:0007669"/>
    <property type="project" value="TreeGrafter"/>
</dbReference>
<dbReference type="AlphaFoldDB" id="A0A6G1Q6G7"/>
<dbReference type="InterPro" id="IPR036179">
    <property type="entry name" value="Ig-like_dom_sf"/>
</dbReference>
<dbReference type="PANTHER" id="PTHR24100:SF151">
    <property type="entry name" value="ICOS LIGAND"/>
    <property type="match status" value="1"/>
</dbReference>
<dbReference type="EMBL" id="CM015724">
    <property type="protein sequence ID" value="KAF3698230.1"/>
    <property type="molecule type" value="Genomic_DNA"/>
</dbReference>
<feature type="chain" id="PRO_5026169067" evidence="4">
    <location>
        <begin position="28"/>
        <end position="177"/>
    </location>
</feature>
<evidence type="ECO:0000259" key="5">
    <source>
        <dbReference type="PROSITE" id="PS50835"/>
    </source>
</evidence>
<dbReference type="SUPFAM" id="SSF48726">
    <property type="entry name" value="Immunoglobulin"/>
    <property type="match status" value="1"/>
</dbReference>
<keyword evidence="3" id="KW-0393">Immunoglobulin domain</keyword>
<dbReference type="GO" id="GO:0009897">
    <property type="term" value="C:external side of plasma membrane"/>
    <property type="evidence" value="ECO:0007669"/>
    <property type="project" value="TreeGrafter"/>
</dbReference>
<dbReference type="Pfam" id="PF07686">
    <property type="entry name" value="V-set"/>
    <property type="match status" value="1"/>
</dbReference>
<organism evidence="6 7">
    <name type="scientific">Channa argus</name>
    <name type="common">Northern snakehead</name>
    <name type="synonym">Ophicephalus argus</name>
    <dbReference type="NCBI Taxonomy" id="215402"/>
    <lineage>
        <taxon>Eukaryota</taxon>
        <taxon>Metazoa</taxon>
        <taxon>Chordata</taxon>
        <taxon>Craniata</taxon>
        <taxon>Vertebrata</taxon>
        <taxon>Euteleostomi</taxon>
        <taxon>Actinopterygii</taxon>
        <taxon>Neopterygii</taxon>
        <taxon>Teleostei</taxon>
        <taxon>Neoteleostei</taxon>
        <taxon>Acanthomorphata</taxon>
        <taxon>Anabantaria</taxon>
        <taxon>Anabantiformes</taxon>
        <taxon>Channoidei</taxon>
        <taxon>Channidae</taxon>
        <taxon>Channa</taxon>
    </lineage>
</organism>
<dbReference type="InterPro" id="IPR003599">
    <property type="entry name" value="Ig_sub"/>
</dbReference>